<dbReference type="PANTHER" id="PTHR31672:SF13">
    <property type="entry name" value="F-BOX PROTEIN CPR30-LIKE"/>
    <property type="match status" value="1"/>
</dbReference>
<dbReference type="InterPro" id="IPR050796">
    <property type="entry name" value="SCF_F-box_component"/>
</dbReference>
<dbReference type="SMART" id="SM00256">
    <property type="entry name" value="FBOX"/>
    <property type="match status" value="1"/>
</dbReference>
<keyword evidence="3" id="KW-1185">Reference proteome</keyword>
<dbReference type="PROSITE" id="PS50181">
    <property type="entry name" value="FBOX"/>
    <property type="match status" value="1"/>
</dbReference>
<dbReference type="InterPro" id="IPR036047">
    <property type="entry name" value="F-box-like_dom_sf"/>
</dbReference>
<protein>
    <recommendedName>
        <fullName evidence="1">F-box domain-containing protein</fullName>
    </recommendedName>
</protein>
<comment type="caution">
    <text evidence="2">The sequence shown here is derived from an EMBL/GenBank/DDBJ whole genome shotgun (WGS) entry which is preliminary data.</text>
</comment>
<proteinExistence type="predicted"/>
<dbReference type="Gramene" id="PHT67471">
    <property type="protein sequence ID" value="PHT67471"/>
    <property type="gene ID" value="T459_26958"/>
</dbReference>
<dbReference type="Pfam" id="PF00646">
    <property type="entry name" value="F-box"/>
    <property type="match status" value="1"/>
</dbReference>
<dbReference type="STRING" id="4072.A0A2G2YD38"/>
<dbReference type="InterPro" id="IPR017451">
    <property type="entry name" value="F-box-assoc_interact_dom"/>
</dbReference>
<gene>
    <name evidence="2" type="ORF">T459_26958</name>
</gene>
<reference evidence="2 3" key="2">
    <citation type="journal article" date="2017" name="Genome Biol.">
        <title>New reference genome sequences of hot pepper reveal the massive evolution of plant disease-resistance genes by retroduplication.</title>
        <authorList>
            <person name="Kim S."/>
            <person name="Park J."/>
            <person name="Yeom S.I."/>
            <person name="Kim Y.M."/>
            <person name="Seo E."/>
            <person name="Kim K.T."/>
            <person name="Kim M.S."/>
            <person name="Lee J.M."/>
            <person name="Cheong K."/>
            <person name="Shin H.S."/>
            <person name="Kim S.B."/>
            <person name="Han K."/>
            <person name="Lee J."/>
            <person name="Park M."/>
            <person name="Lee H.A."/>
            <person name="Lee H.Y."/>
            <person name="Lee Y."/>
            <person name="Oh S."/>
            <person name="Lee J.H."/>
            <person name="Choi E."/>
            <person name="Choi E."/>
            <person name="Lee S.E."/>
            <person name="Jeon J."/>
            <person name="Kim H."/>
            <person name="Choi G."/>
            <person name="Song H."/>
            <person name="Lee J."/>
            <person name="Lee S.C."/>
            <person name="Kwon J.K."/>
            <person name="Lee H.Y."/>
            <person name="Koo N."/>
            <person name="Hong Y."/>
            <person name="Kim R.W."/>
            <person name="Kang W.H."/>
            <person name="Huh J.H."/>
            <person name="Kang B.C."/>
            <person name="Yang T.J."/>
            <person name="Lee Y.H."/>
            <person name="Bennetzen J.L."/>
            <person name="Choi D."/>
        </authorList>
    </citation>
    <scope>NUCLEOTIDE SEQUENCE [LARGE SCALE GENOMIC DNA]</scope>
    <source>
        <strain evidence="3">cv. CM334</strain>
    </source>
</reference>
<dbReference type="Gene3D" id="1.20.1280.50">
    <property type="match status" value="1"/>
</dbReference>
<dbReference type="CDD" id="cd22157">
    <property type="entry name" value="F-box_AtFBW1-like"/>
    <property type="match status" value="1"/>
</dbReference>
<feature type="domain" description="F-box" evidence="1">
    <location>
        <begin position="4"/>
        <end position="50"/>
    </location>
</feature>
<dbReference type="AlphaFoldDB" id="A0A2G2YD38"/>
<sequence length="355" mass="41176">MLSEVTIMDLLRVIMVEILARLPIKSIFRCKIVCKSWYHLLTSNPLFVKNYQKRSSSFPSILLSVNDSVRFIVELKDENDSQSLYRNIELRPMIHLPSTNKENLTLVGSCNGFMCLLNGWRNNVDNSVYISNHLLSEYFKVELPEWEKSFWNIVYGFGFSEASGQYKVLRFKLAAKNFLGRPKASDLEVYTLGVDEKWRNAGEVPEPLWRSFNNVNVNGAVHWMDCEKNDIIYSFNISTEEVNSLNGQSIDIWWMKEYGIAESWTKNLILKDGIQLDIRDDRFIPILIWKDGEILMQRDRGTQLVSYNPKEKKFKKVKVYNGFGATGYIPSFYSLNTVMGDSFQVSNVYPKTEIV</sequence>
<dbReference type="EMBL" id="AYRZ02000011">
    <property type="protein sequence ID" value="PHT67471.1"/>
    <property type="molecule type" value="Genomic_DNA"/>
</dbReference>
<evidence type="ECO:0000259" key="1">
    <source>
        <dbReference type="PROSITE" id="PS50181"/>
    </source>
</evidence>
<dbReference type="InterPro" id="IPR001810">
    <property type="entry name" value="F-box_dom"/>
</dbReference>
<dbReference type="Pfam" id="PF08268">
    <property type="entry name" value="FBA_3"/>
    <property type="match status" value="1"/>
</dbReference>
<accession>A0A2G2YD38</accession>
<evidence type="ECO:0000313" key="3">
    <source>
        <dbReference type="Proteomes" id="UP000222542"/>
    </source>
</evidence>
<dbReference type="Proteomes" id="UP000222542">
    <property type="component" value="Unassembled WGS sequence"/>
</dbReference>
<organism evidence="2 3">
    <name type="scientific">Capsicum annuum</name>
    <name type="common">Capsicum pepper</name>
    <dbReference type="NCBI Taxonomy" id="4072"/>
    <lineage>
        <taxon>Eukaryota</taxon>
        <taxon>Viridiplantae</taxon>
        <taxon>Streptophyta</taxon>
        <taxon>Embryophyta</taxon>
        <taxon>Tracheophyta</taxon>
        <taxon>Spermatophyta</taxon>
        <taxon>Magnoliopsida</taxon>
        <taxon>eudicotyledons</taxon>
        <taxon>Gunneridae</taxon>
        <taxon>Pentapetalae</taxon>
        <taxon>asterids</taxon>
        <taxon>lamiids</taxon>
        <taxon>Solanales</taxon>
        <taxon>Solanaceae</taxon>
        <taxon>Solanoideae</taxon>
        <taxon>Capsiceae</taxon>
        <taxon>Capsicum</taxon>
    </lineage>
</organism>
<dbReference type="SUPFAM" id="SSF81383">
    <property type="entry name" value="F-box domain"/>
    <property type="match status" value="1"/>
</dbReference>
<dbReference type="NCBIfam" id="TIGR01640">
    <property type="entry name" value="F_box_assoc_1"/>
    <property type="match status" value="1"/>
</dbReference>
<dbReference type="PANTHER" id="PTHR31672">
    <property type="entry name" value="BNACNNG10540D PROTEIN"/>
    <property type="match status" value="1"/>
</dbReference>
<reference evidence="2 3" key="1">
    <citation type="journal article" date="2014" name="Nat. Genet.">
        <title>Genome sequence of the hot pepper provides insights into the evolution of pungency in Capsicum species.</title>
        <authorList>
            <person name="Kim S."/>
            <person name="Park M."/>
            <person name="Yeom S.I."/>
            <person name="Kim Y.M."/>
            <person name="Lee J.M."/>
            <person name="Lee H.A."/>
            <person name="Seo E."/>
            <person name="Choi J."/>
            <person name="Cheong K."/>
            <person name="Kim K.T."/>
            <person name="Jung K."/>
            <person name="Lee G.W."/>
            <person name="Oh S.K."/>
            <person name="Bae C."/>
            <person name="Kim S.B."/>
            <person name="Lee H.Y."/>
            <person name="Kim S.Y."/>
            <person name="Kim M.S."/>
            <person name="Kang B.C."/>
            <person name="Jo Y.D."/>
            <person name="Yang H.B."/>
            <person name="Jeong H.J."/>
            <person name="Kang W.H."/>
            <person name="Kwon J.K."/>
            <person name="Shin C."/>
            <person name="Lim J.Y."/>
            <person name="Park J.H."/>
            <person name="Huh J.H."/>
            <person name="Kim J.S."/>
            <person name="Kim B.D."/>
            <person name="Cohen O."/>
            <person name="Paran I."/>
            <person name="Suh M.C."/>
            <person name="Lee S.B."/>
            <person name="Kim Y.K."/>
            <person name="Shin Y."/>
            <person name="Noh S.J."/>
            <person name="Park J."/>
            <person name="Seo Y.S."/>
            <person name="Kwon S.Y."/>
            <person name="Kim H.A."/>
            <person name="Park J.M."/>
            <person name="Kim H.J."/>
            <person name="Choi S.B."/>
            <person name="Bosland P.W."/>
            <person name="Reeves G."/>
            <person name="Jo S.H."/>
            <person name="Lee B.W."/>
            <person name="Cho H.T."/>
            <person name="Choi H.S."/>
            <person name="Lee M.S."/>
            <person name="Yu Y."/>
            <person name="Do Choi Y."/>
            <person name="Park B.S."/>
            <person name="van Deynze A."/>
            <person name="Ashrafi H."/>
            <person name="Hill T."/>
            <person name="Kim W.T."/>
            <person name="Pai H.S."/>
            <person name="Ahn H.K."/>
            <person name="Yeam I."/>
            <person name="Giovannoni J.J."/>
            <person name="Rose J.K."/>
            <person name="Sorensen I."/>
            <person name="Lee S.J."/>
            <person name="Kim R.W."/>
            <person name="Choi I.Y."/>
            <person name="Choi B.S."/>
            <person name="Lim J.S."/>
            <person name="Lee Y.H."/>
            <person name="Choi D."/>
        </authorList>
    </citation>
    <scope>NUCLEOTIDE SEQUENCE [LARGE SCALE GENOMIC DNA]</scope>
    <source>
        <strain evidence="3">cv. CM334</strain>
    </source>
</reference>
<evidence type="ECO:0000313" key="2">
    <source>
        <dbReference type="EMBL" id="PHT67471.1"/>
    </source>
</evidence>
<dbReference type="InterPro" id="IPR013187">
    <property type="entry name" value="F-box-assoc_dom_typ3"/>
</dbReference>
<dbReference type="OMA" id="TCETHDS"/>
<name>A0A2G2YD38_CAPAN</name>